<evidence type="ECO:0000313" key="7">
    <source>
        <dbReference type="EMBL" id="KAJ7677625.1"/>
    </source>
</evidence>
<dbReference type="EMBL" id="JARKIE010000136">
    <property type="protein sequence ID" value="KAJ7677625.1"/>
    <property type="molecule type" value="Genomic_DNA"/>
</dbReference>
<dbReference type="PANTHER" id="PTHR19848">
    <property type="entry name" value="WD40 REPEAT PROTEIN"/>
    <property type="match status" value="1"/>
</dbReference>
<reference evidence="7" key="1">
    <citation type="submission" date="2023-03" db="EMBL/GenBank/DDBJ databases">
        <title>Massive genome expansion in bonnet fungi (Mycena s.s.) driven by repeated elements and novel gene families across ecological guilds.</title>
        <authorList>
            <consortium name="Lawrence Berkeley National Laboratory"/>
            <person name="Harder C.B."/>
            <person name="Miyauchi S."/>
            <person name="Viragh M."/>
            <person name="Kuo A."/>
            <person name="Thoen E."/>
            <person name="Andreopoulos B."/>
            <person name="Lu D."/>
            <person name="Skrede I."/>
            <person name="Drula E."/>
            <person name="Henrissat B."/>
            <person name="Morin E."/>
            <person name="Kohler A."/>
            <person name="Barry K."/>
            <person name="LaButti K."/>
            <person name="Morin E."/>
            <person name="Salamov A."/>
            <person name="Lipzen A."/>
            <person name="Mereny Z."/>
            <person name="Hegedus B."/>
            <person name="Baldrian P."/>
            <person name="Stursova M."/>
            <person name="Weitz H."/>
            <person name="Taylor A."/>
            <person name="Grigoriev I.V."/>
            <person name="Nagy L.G."/>
            <person name="Martin F."/>
            <person name="Kauserud H."/>
        </authorList>
    </citation>
    <scope>NUCLEOTIDE SEQUENCE</scope>
    <source>
        <strain evidence="7">CBHHK067</strain>
    </source>
</reference>
<dbReference type="CDD" id="cd00200">
    <property type="entry name" value="WD40"/>
    <property type="match status" value="2"/>
</dbReference>
<dbReference type="InterPro" id="IPR020472">
    <property type="entry name" value="WD40_PAC1"/>
</dbReference>
<dbReference type="PRINTS" id="PR00320">
    <property type="entry name" value="GPROTEINBRPT"/>
</dbReference>
<feature type="repeat" description="WD" evidence="3">
    <location>
        <begin position="900"/>
        <end position="933"/>
    </location>
</feature>
<dbReference type="PANTHER" id="PTHR19848:SF8">
    <property type="entry name" value="F-BOX AND WD REPEAT DOMAIN CONTAINING 7"/>
    <property type="match status" value="1"/>
</dbReference>
<dbReference type="InterPro" id="IPR056884">
    <property type="entry name" value="NPHP3-like_N"/>
</dbReference>
<feature type="coiled-coil region" evidence="4">
    <location>
        <begin position="7"/>
        <end position="48"/>
    </location>
</feature>
<dbReference type="PROSITE" id="PS00678">
    <property type="entry name" value="WD_REPEATS_1"/>
    <property type="match status" value="2"/>
</dbReference>
<dbReference type="InterPro" id="IPR019775">
    <property type="entry name" value="WD40_repeat_CS"/>
</dbReference>
<dbReference type="InterPro" id="IPR027417">
    <property type="entry name" value="P-loop_NTPase"/>
</dbReference>
<dbReference type="SUPFAM" id="SSF52540">
    <property type="entry name" value="P-loop containing nucleoside triphosphate hydrolases"/>
    <property type="match status" value="1"/>
</dbReference>
<feature type="region of interest" description="Disordered" evidence="5">
    <location>
        <begin position="1086"/>
        <end position="1106"/>
    </location>
</feature>
<evidence type="ECO:0000256" key="1">
    <source>
        <dbReference type="ARBA" id="ARBA00022574"/>
    </source>
</evidence>
<sequence length="1337" mass="146944">MKLIRLLTLAQAEAQRNKEMREQAEAEVRREEEKIALAEQRAREQAKQHHRDLDDAFGPIIAENSTFAAQTKEFCYGTTRSEILHEIRTWALDLAESSPRFLWLSGMPGSGKSVITATVARMFDEEQILGAQFFISGTQAYEPTTNPNTLFPTIAKQLCGFHKDALFSIHKAVKGHRSILLHISDAQATGLFVNPITAICQSDPLTPVVIVIDALDEWNTNYLREVNPTDILLKAIHQLPSNAKVLISSRHEDPIISSFSRVSPYPIDLATSSLTSLRDVGNYIKDKLSDIVREFGEDWVGWPAESQVQGLCQQAGGHFIWAATATKFIRFRIKADGTECQDEILDDLRRGGVQVDGLYSAILNRCIPDTDPSWSFERFRRIVGGLIVLRSPLNIATFGDLLDLKKTPTGRRVDMNHFFKMFQSVLSVGPEVITPQSVPRLHSSFVDFITGQASQQFRIDEKAANKELASRCIELLKDLDFNICDISSSHRTVDSRAEVPAIPADLAYACQFWADHLTASDATAEDVLNKVQIMLESKFLYWLEVMSVTGKVSGALTMLRKIATRIPVMPPKLRSFIREASQFVVAFHEPIARSAPHIYISALPFLRADSQIYQAFAPLFPSTLACTNSVNRRIHPLLRFDTPDRVTCMAFSNDGMYIATASSAGKLQIWDSRTGEALSGIFTAHKGSITCASFSPLKERIATGGEDRTVCVTDIATGKVVLSLGKAHARQINTLAYSPDGRYIVSGGADSKVRVWDAETGEAVGKPLKGQSSSGSIRVAFSPGSIHFASCNEKEIFMWKVGFPKLGMRIPRPNREGTFTALAFSADGEHIFAGINGEIWAWELVGSLAYGPLKCPTLPNGSTIKSIMFQRSGRCMASSSYRGAIVVWDPLSGEVITGPLEGHTTAIDFSAFSPDGQYLASASSNKVVRIWDVAEKLVADSSLPEQTAKVQCVALSPDKTHLACGSEDALIRIWDCTKSGNAVLHELEGHTGAVDSVAFSSDGERLISCSRHDSVIRIWNVKDGELACAPCKVDGSPLAVGFSPGSVTGTEVGFRYVQASVPQRGQEVDSLTPGIARLLEDGNIYTRHRSTTDDDSSTSDSSLSPQKQFWKSVSKAPVSRRSTIYLSAGGGAIVSCSDKHTIQLTSSLKNSKPRILPAEGVTSVAIAPDEQHLVWGSDRNMFVWNPAARAPLAPLVGHVDEVTAVAFSPDGRRIVSASLDKSIRIRTWTAGSQWEDADYGENFAFSSDPGHAFPKYDPLYGRGPRTAKRYRRCLMDEAGWIKGEGDELLFWVPPENRAGLWWPDTLAIVGVQPTTLDLSRFVHGESWAECHTRRRRQ</sequence>
<evidence type="ECO:0000256" key="5">
    <source>
        <dbReference type="SAM" id="MobiDB-lite"/>
    </source>
</evidence>
<keyword evidence="4" id="KW-0175">Coiled coil</keyword>
<dbReference type="SUPFAM" id="SSF50978">
    <property type="entry name" value="WD40 repeat-like"/>
    <property type="match status" value="2"/>
</dbReference>
<keyword evidence="8" id="KW-1185">Reference proteome</keyword>
<evidence type="ECO:0000256" key="3">
    <source>
        <dbReference type="PROSITE-ProRule" id="PRU00221"/>
    </source>
</evidence>
<organism evidence="7 8">
    <name type="scientific">Mycena rosella</name>
    <name type="common">Pink bonnet</name>
    <name type="synonym">Agaricus rosellus</name>
    <dbReference type="NCBI Taxonomy" id="1033263"/>
    <lineage>
        <taxon>Eukaryota</taxon>
        <taxon>Fungi</taxon>
        <taxon>Dikarya</taxon>
        <taxon>Basidiomycota</taxon>
        <taxon>Agaricomycotina</taxon>
        <taxon>Agaricomycetes</taxon>
        <taxon>Agaricomycetidae</taxon>
        <taxon>Agaricales</taxon>
        <taxon>Marasmiineae</taxon>
        <taxon>Mycenaceae</taxon>
        <taxon>Mycena</taxon>
    </lineage>
</organism>
<feature type="repeat" description="WD" evidence="3">
    <location>
        <begin position="646"/>
        <end position="680"/>
    </location>
</feature>
<dbReference type="Pfam" id="PF00400">
    <property type="entry name" value="WD40"/>
    <property type="match status" value="7"/>
</dbReference>
<dbReference type="PROSITE" id="PS50294">
    <property type="entry name" value="WD_REPEATS_REGION"/>
    <property type="match status" value="5"/>
</dbReference>
<dbReference type="SMART" id="SM00320">
    <property type="entry name" value="WD40"/>
    <property type="match status" value="9"/>
</dbReference>
<protein>
    <submittedName>
        <fullName evidence="7">WD40-repeat-containing domain protein</fullName>
    </submittedName>
</protein>
<evidence type="ECO:0000256" key="4">
    <source>
        <dbReference type="SAM" id="Coils"/>
    </source>
</evidence>
<feature type="repeat" description="WD" evidence="3">
    <location>
        <begin position="725"/>
        <end position="766"/>
    </location>
</feature>
<feature type="repeat" description="WD" evidence="3">
    <location>
        <begin position="1195"/>
        <end position="1225"/>
    </location>
</feature>
<evidence type="ECO:0000313" key="8">
    <source>
        <dbReference type="Proteomes" id="UP001221757"/>
    </source>
</evidence>
<dbReference type="PROSITE" id="PS50082">
    <property type="entry name" value="WD_REPEATS_2"/>
    <property type="match status" value="7"/>
</dbReference>
<evidence type="ECO:0000256" key="2">
    <source>
        <dbReference type="ARBA" id="ARBA00022737"/>
    </source>
</evidence>
<dbReference type="Pfam" id="PF24883">
    <property type="entry name" value="NPHP3_N"/>
    <property type="match status" value="1"/>
</dbReference>
<proteinExistence type="predicted"/>
<dbReference type="InterPro" id="IPR015943">
    <property type="entry name" value="WD40/YVTN_repeat-like_dom_sf"/>
</dbReference>
<dbReference type="InterPro" id="IPR001680">
    <property type="entry name" value="WD40_rpt"/>
</dbReference>
<dbReference type="InterPro" id="IPR036322">
    <property type="entry name" value="WD40_repeat_dom_sf"/>
</dbReference>
<feature type="repeat" description="WD" evidence="3">
    <location>
        <begin position="682"/>
        <end position="723"/>
    </location>
</feature>
<comment type="caution">
    <text evidence="7">The sequence shown here is derived from an EMBL/GenBank/DDBJ whole genome shotgun (WGS) entry which is preliminary data.</text>
</comment>
<dbReference type="Gene3D" id="2.130.10.10">
    <property type="entry name" value="YVTN repeat-like/Quinoprotein amine dehydrogenase"/>
    <property type="match status" value="4"/>
</dbReference>
<dbReference type="Gene3D" id="3.40.50.300">
    <property type="entry name" value="P-loop containing nucleotide triphosphate hydrolases"/>
    <property type="match status" value="1"/>
</dbReference>
<keyword evidence="1 3" id="KW-0853">WD repeat</keyword>
<feature type="domain" description="Nephrocystin 3-like N-terminal" evidence="6">
    <location>
        <begin position="86"/>
        <end position="250"/>
    </location>
</feature>
<accession>A0AAD7D5F8</accession>
<evidence type="ECO:0000259" key="6">
    <source>
        <dbReference type="Pfam" id="PF24883"/>
    </source>
</evidence>
<feature type="repeat" description="WD" evidence="3">
    <location>
        <begin position="987"/>
        <end position="1029"/>
    </location>
</feature>
<gene>
    <name evidence="7" type="ORF">B0H17DRAFT_110935</name>
</gene>
<dbReference type="Proteomes" id="UP001221757">
    <property type="component" value="Unassembled WGS sequence"/>
</dbReference>
<feature type="repeat" description="WD" evidence="3">
    <location>
        <begin position="943"/>
        <end position="975"/>
    </location>
</feature>
<name>A0AAD7D5F8_MYCRO</name>
<keyword evidence="2" id="KW-0677">Repeat</keyword>